<dbReference type="EMBL" id="JAYKXP010000028">
    <property type="protein sequence ID" value="KAK7043705.1"/>
    <property type="molecule type" value="Genomic_DNA"/>
</dbReference>
<dbReference type="InterPro" id="IPR015943">
    <property type="entry name" value="WD40/YVTN_repeat-like_dom_sf"/>
</dbReference>
<feature type="repeat" description="WD" evidence="4">
    <location>
        <begin position="416"/>
        <end position="455"/>
    </location>
</feature>
<name>A0AAW0CYD3_9AGAR</name>
<dbReference type="InterPro" id="IPR036322">
    <property type="entry name" value="WD40_repeat_dom_sf"/>
</dbReference>
<feature type="compositionally biased region" description="Polar residues" evidence="5">
    <location>
        <begin position="225"/>
        <end position="237"/>
    </location>
</feature>
<dbReference type="Gene3D" id="1.20.1280.50">
    <property type="match status" value="1"/>
</dbReference>
<dbReference type="InterPro" id="IPR019775">
    <property type="entry name" value="WD40_repeat_CS"/>
</dbReference>
<gene>
    <name evidence="7" type="ORF">VNI00_008317</name>
</gene>
<feature type="repeat" description="WD" evidence="4">
    <location>
        <begin position="497"/>
        <end position="522"/>
    </location>
</feature>
<organism evidence="7 8">
    <name type="scientific">Paramarasmius palmivorus</name>
    <dbReference type="NCBI Taxonomy" id="297713"/>
    <lineage>
        <taxon>Eukaryota</taxon>
        <taxon>Fungi</taxon>
        <taxon>Dikarya</taxon>
        <taxon>Basidiomycota</taxon>
        <taxon>Agaricomycotina</taxon>
        <taxon>Agaricomycetes</taxon>
        <taxon>Agaricomycetidae</taxon>
        <taxon>Agaricales</taxon>
        <taxon>Marasmiineae</taxon>
        <taxon>Marasmiaceae</taxon>
        <taxon>Paramarasmius</taxon>
    </lineage>
</organism>
<dbReference type="PANTHER" id="PTHR19872:SF9">
    <property type="entry name" value="UBIQUITIN-BINDING SDF UBIQUITIN LIGASE COMPLEX SUBUNIT"/>
    <property type="match status" value="1"/>
</dbReference>
<feature type="region of interest" description="Disordered" evidence="5">
    <location>
        <begin position="1"/>
        <end position="67"/>
    </location>
</feature>
<feature type="region of interest" description="Disordered" evidence="5">
    <location>
        <begin position="541"/>
        <end position="586"/>
    </location>
</feature>
<dbReference type="InterPro" id="IPR036047">
    <property type="entry name" value="F-box-like_dom_sf"/>
</dbReference>
<dbReference type="InterPro" id="IPR051075">
    <property type="entry name" value="SCF_subunit_WD-repeat"/>
</dbReference>
<feature type="region of interest" description="Disordered" evidence="5">
    <location>
        <begin position="225"/>
        <end position="284"/>
    </location>
</feature>
<dbReference type="Gene3D" id="2.130.10.10">
    <property type="entry name" value="YVTN repeat-like/Quinoprotein amine dehydrogenase"/>
    <property type="match status" value="2"/>
</dbReference>
<dbReference type="SMART" id="SM00320">
    <property type="entry name" value="WD40"/>
    <property type="match status" value="7"/>
</dbReference>
<dbReference type="AlphaFoldDB" id="A0AAW0CYD3"/>
<dbReference type="PROSITE" id="PS50294">
    <property type="entry name" value="WD_REPEATS_REGION"/>
    <property type="match status" value="4"/>
</dbReference>
<dbReference type="InterPro" id="IPR001680">
    <property type="entry name" value="WD40_rpt"/>
</dbReference>
<evidence type="ECO:0000313" key="8">
    <source>
        <dbReference type="Proteomes" id="UP001383192"/>
    </source>
</evidence>
<comment type="caution">
    <text evidence="7">The sequence shown here is derived from an EMBL/GenBank/DDBJ whole genome shotgun (WGS) entry which is preliminary data.</text>
</comment>
<sequence length="687" mass="75524">MTSITPPAKSNSYVCDTLPAPRLAPESSKPLPVHHHSEEEEEMPAPTIERSKEDSTPKPAASSVSFTQPTGRKLCVRHQRMADEGTNLKLQQSLDRLPVGERESVSTIWSIFSSSSHPRRALILQGLLTMCCFSQLSLLTEQLAHLIRIDPFSVFPREVSMKVLGNLDATSLCRASQVSKRWKNLADDDILWRGICEQHIGQKCPKCGWGLPILEKKRTYHVQSVSPCPSPDLSSMKRSLEDVSDGLAPPLKRQRSEPMPSSSRELVPESRCSPKSAKPPDCDSTSSCALLTTKIPPRAESTRPWKDVYCERMTIERNWRRGRCTMRTLRGHTDGVMCLQFNENLSHPSFPILITGSYDCTARVWNLETGVELHCLKGHTQPIRALQFDDVKLITGSMDSTLKVWDWRRGHCVRTLTGHTEGVVCLNFDSNVLASGSVDSTIKVWNLRTGGAFTLRGHRDWVNAVQLWDSNNASTSSTSSASVFDMPGCGAPQIDPGKMLFSASDDGSIKLWDLTLRSCVRHFVGHVAQVQSMKLLLADECDDTPDPAQDSDTGSEIIDVDMPSSSSADASPSSSQQSLSSTATPRSKAPVLISGSLDNTIKVWDIETGKAVKTFFGHIEGVWGVAADKMRLVSASHDRTVKVWNREDGKCIATLIAHAGAVSCVAMSEDKVVSGSDDHTVKVWSFS</sequence>
<dbReference type="SUPFAM" id="SSF81383">
    <property type="entry name" value="F-box domain"/>
    <property type="match status" value="1"/>
</dbReference>
<feature type="repeat" description="WD" evidence="4">
    <location>
        <begin position="376"/>
        <end position="415"/>
    </location>
</feature>
<dbReference type="InterPro" id="IPR001810">
    <property type="entry name" value="F-box_dom"/>
</dbReference>
<accession>A0AAW0CYD3</accession>
<dbReference type="PROSITE" id="PS50082">
    <property type="entry name" value="WD_REPEATS_2"/>
    <property type="match status" value="7"/>
</dbReference>
<feature type="repeat" description="WD" evidence="4">
    <location>
        <begin position="329"/>
        <end position="375"/>
    </location>
</feature>
<keyword evidence="8" id="KW-1185">Reference proteome</keyword>
<proteinExistence type="predicted"/>
<dbReference type="InterPro" id="IPR020472">
    <property type="entry name" value="WD40_PAC1"/>
</dbReference>
<dbReference type="PRINTS" id="PR00320">
    <property type="entry name" value="GPROTEINBRPT"/>
</dbReference>
<feature type="compositionally biased region" description="Low complexity" evidence="5">
    <location>
        <begin position="563"/>
        <end position="581"/>
    </location>
</feature>
<evidence type="ECO:0000256" key="2">
    <source>
        <dbReference type="ARBA" id="ARBA00022737"/>
    </source>
</evidence>
<dbReference type="Pfam" id="PF12937">
    <property type="entry name" value="F-box-like"/>
    <property type="match status" value="1"/>
</dbReference>
<feature type="domain" description="F-box" evidence="6">
    <location>
        <begin position="149"/>
        <end position="195"/>
    </location>
</feature>
<evidence type="ECO:0000256" key="1">
    <source>
        <dbReference type="ARBA" id="ARBA00022574"/>
    </source>
</evidence>
<dbReference type="PROSITE" id="PS50181">
    <property type="entry name" value="FBOX"/>
    <property type="match status" value="1"/>
</dbReference>
<keyword evidence="2" id="KW-0677">Repeat</keyword>
<evidence type="ECO:0000256" key="3">
    <source>
        <dbReference type="ARBA" id="ARBA00022786"/>
    </source>
</evidence>
<protein>
    <recommendedName>
        <fullName evidence="6">F-box domain-containing protein</fullName>
    </recommendedName>
</protein>
<feature type="repeat" description="WD" evidence="4">
    <location>
        <begin position="592"/>
        <end position="614"/>
    </location>
</feature>
<dbReference type="Pfam" id="PF00400">
    <property type="entry name" value="WD40"/>
    <property type="match status" value="7"/>
</dbReference>
<evidence type="ECO:0000259" key="6">
    <source>
        <dbReference type="PROSITE" id="PS50181"/>
    </source>
</evidence>
<dbReference type="Proteomes" id="UP001383192">
    <property type="component" value="Unassembled WGS sequence"/>
</dbReference>
<feature type="compositionally biased region" description="Polar residues" evidence="5">
    <location>
        <begin position="1"/>
        <end position="14"/>
    </location>
</feature>
<feature type="repeat" description="WD" evidence="4">
    <location>
        <begin position="655"/>
        <end position="687"/>
    </location>
</feature>
<dbReference type="SUPFAM" id="SSF50978">
    <property type="entry name" value="WD40 repeat-like"/>
    <property type="match status" value="1"/>
</dbReference>
<dbReference type="PANTHER" id="PTHR19872">
    <property type="entry name" value="UBIQUITIN LIGASE SPECIFICITY FACTOR/HREP PROTEIN"/>
    <property type="match status" value="1"/>
</dbReference>
<evidence type="ECO:0000313" key="7">
    <source>
        <dbReference type="EMBL" id="KAK7043705.1"/>
    </source>
</evidence>
<evidence type="ECO:0000256" key="4">
    <source>
        <dbReference type="PROSITE-ProRule" id="PRU00221"/>
    </source>
</evidence>
<evidence type="ECO:0000256" key="5">
    <source>
        <dbReference type="SAM" id="MobiDB-lite"/>
    </source>
</evidence>
<dbReference type="SMART" id="SM00256">
    <property type="entry name" value="FBOX"/>
    <property type="match status" value="1"/>
</dbReference>
<dbReference type="PROSITE" id="PS00678">
    <property type="entry name" value="WD_REPEATS_1"/>
    <property type="match status" value="4"/>
</dbReference>
<dbReference type="CDD" id="cd22147">
    <property type="entry name" value="F-box_SpPof1-like"/>
    <property type="match status" value="1"/>
</dbReference>
<keyword evidence="3" id="KW-0833">Ubl conjugation pathway</keyword>
<dbReference type="CDD" id="cd00200">
    <property type="entry name" value="WD40"/>
    <property type="match status" value="1"/>
</dbReference>
<keyword evidence="1 4" id="KW-0853">WD repeat</keyword>
<reference evidence="7 8" key="1">
    <citation type="submission" date="2024-01" db="EMBL/GenBank/DDBJ databases">
        <title>A draft genome for a cacao thread blight-causing isolate of Paramarasmius palmivorus.</title>
        <authorList>
            <person name="Baruah I.K."/>
            <person name="Bukari Y."/>
            <person name="Amoako-Attah I."/>
            <person name="Meinhardt L.W."/>
            <person name="Bailey B.A."/>
            <person name="Cohen S.P."/>
        </authorList>
    </citation>
    <scope>NUCLEOTIDE SEQUENCE [LARGE SCALE GENOMIC DNA]</scope>
    <source>
        <strain evidence="7 8">GH-12</strain>
    </source>
</reference>
<feature type="repeat" description="WD" evidence="4">
    <location>
        <begin position="615"/>
        <end position="654"/>
    </location>
</feature>